<dbReference type="EC" id="5.3.2.1" evidence="9"/>
<comment type="subcellular location">
    <subcellularLocation>
        <location evidence="1">Secreted</location>
    </subcellularLocation>
</comment>
<keyword evidence="3" id="KW-0202">Cytokine</keyword>
<organism evidence="14 15">
    <name type="scientific">Serendipita vermifera MAFF 305830</name>
    <dbReference type="NCBI Taxonomy" id="933852"/>
    <lineage>
        <taxon>Eukaryota</taxon>
        <taxon>Fungi</taxon>
        <taxon>Dikarya</taxon>
        <taxon>Basidiomycota</taxon>
        <taxon>Agaricomycotina</taxon>
        <taxon>Agaricomycetes</taxon>
        <taxon>Sebacinales</taxon>
        <taxon>Serendipitaceae</taxon>
        <taxon>Serendipita</taxon>
    </lineage>
</organism>
<dbReference type="PANTHER" id="PTHR11954:SF6">
    <property type="entry name" value="MACROPHAGE MIGRATION INHIBITORY FACTOR"/>
    <property type="match status" value="1"/>
</dbReference>
<evidence type="ECO:0000256" key="11">
    <source>
        <dbReference type="ARBA" id="ARBA00041912"/>
    </source>
</evidence>
<sequence length="118" mass="12855">MPYLQLITNVQLDDERKMDLVKSLSKVAATALKKPEEYMSVSYEYNSTLIFAGTSEPCFQIGLISIGLTPQACPDVSASIAAELKSKLGVDPSRGYMNLQDPTAGRIGYAETTFAQLK</sequence>
<evidence type="ECO:0000256" key="12">
    <source>
        <dbReference type="ARBA" id="ARBA00042730"/>
    </source>
</evidence>
<keyword evidence="5" id="KW-0413">Isomerase</keyword>
<dbReference type="GO" id="GO:0050178">
    <property type="term" value="F:phenylpyruvate tautomerase activity"/>
    <property type="evidence" value="ECO:0007669"/>
    <property type="project" value="UniProtKB-EC"/>
</dbReference>
<keyword evidence="15" id="KW-1185">Reference proteome</keyword>
<comment type="similarity">
    <text evidence="2">Belongs to the MIF family.</text>
</comment>
<name>A0A0C2X0J3_SERVB</name>
<proteinExistence type="inferred from homology"/>
<evidence type="ECO:0000256" key="6">
    <source>
        <dbReference type="ARBA" id="ARBA00036735"/>
    </source>
</evidence>
<evidence type="ECO:0000256" key="5">
    <source>
        <dbReference type="ARBA" id="ARBA00023235"/>
    </source>
</evidence>
<accession>A0A0C2X0J3</accession>
<dbReference type="AlphaFoldDB" id="A0A0C2X0J3"/>
<protein>
    <recommendedName>
        <fullName evidence="12">L-dopachrome isomerase</fullName>
        <ecNumber evidence="9">5.3.2.1</ecNumber>
        <ecNumber evidence="8">5.3.3.12</ecNumber>
    </recommendedName>
    <alternativeName>
        <fullName evidence="10">L-dopachrome tautomerase</fullName>
    </alternativeName>
    <alternativeName>
        <fullName evidence="11">Phenylpyruvate tautomerase</fullName>
    </alternativeName>
</protein>
<evidence type="ECO:0000256" key="8">
    <source>
        <dbReference type="ARBA" id="ARBA00038932"/>
    </source>
</evidence>
<keyword evidence="4" id="KW-0964">Secreted</keyword>
<dbReference type="InterPro" id="IPR001398">
    <property type="entry name" value="Macrophage_inhib_fac"/>
</dbReference>
<dbReference type="SUPFAM" id="SSF55331">
    <property type="entry name" value="Tautomerase/MIF"/>
    <property type="match status" value="1"/>
</dbReference>
<evidence type="ECO:0000256" key="9">
    <source>
        <dbReference type="ARBA" id="ARBA00039086"/>
    </source>
</evidence>
<dbReference type="STRING" id="933852.A0A0C2X0J3"/>
<gene>
    <name evidence="14" type="ORF">M408DRAFT_332523</name>
    <name evidence="13" type="ORF">M408DRAFT_334105</name>
</gene>
<evidence type="ECO:0000256" key="4">
    <source>
        <dbReference type="ARBA" id="ARBA00022525"/>
    </source>
</evidence>
<reference evidence="14 15" key="1">
    <citation type="submission" date="2014-04" db="EMBL/GenBank/DDBJ databases">
        <authorList>
            <consortium name="DOE Joint Genome Institute"/>
            <person name="Kuo A."/>
            <person name="Zuccaro A."/>
            <person name="Kohler A."/>
            <person name="Nagy L.G."/>
            <person name="Floudas D."/>
            <person name="Copeland A."/>
            <person name="Barry K.W."/>
            <person name="Cichocki N."/>
            <person name="Veneault-Fourrey C."/>
            <person name="LaButti K."/>
            <person name="Lindquist E.A."/>
            <person name="Lipzen A."/>
            <person name="Lundell T."/>
            <person name="Morin E."/>
            <person name="Murat C."/>
            <person name="Sun H."/>
            <person name="Tunlid A."/>
            <person name="Henrissat B."/>
            <person name="Grigoriev I.V."/>
            <person name="Hibbett D.S."/>
            <person name="Martin F."/>
            <person name="Nordberg H.P."/>
            <person name="Cantor M.N."/>
            <person name="Hua S.X."/>
        </authorList>
    </citation>
    <scope>NUCLEOTIDE SEQUENCE [LARGE SCALE GENOMIC DNA]</scope>
    <source>
        <strain evidence="14 15">MAFF 305830</strain>
    </source>
</reference>
<dbReference type="GO" id="GO:0005615">
    <property type="term" value="C:extracellular space"/>
    <property type="evidence" value="ECO:0007669"/>
    <property type="project" value="UniProtKB-KW"/>
</dbReference>
<dbReference type="OrthoDB" id="255819at2759"/>
<dbReference type="GO" id="GO:0004167">
    <property type="term" value="F:dopachrome isomerase activity"/>
    <property type="evidence" value="ECO:0007669"/>
    <property type="project" value="UniProtKB-EC"/>
</dbReference>
<dbReference type="EMBL" id="KN824466">
    <property type="protein sequence ID" value="KIM20163.1"/>
    <property type="molecule type" value="Genomic_DNA"/>
</dbReference>
<comment type="catalytic activity">
    <reaction evidence="6">
        <text>3-phenylpyruvate = enol-phenylpyruvate</text>
        <dbReference type="Rhea" id="RHEA:17097"/>
        <dbReference type="ChEBI" id="CHEBI:16815"/>
        <dbReference type="ChEBI" id="CHEBI:18005"/>
        <dbReference type="EC" id="5.3.2.1"/>
    </reaction>
</comment>
<evidence type="ECO:0000313" key="13">
    <source>
        <dbReference type="EMBL" id="KIM20163.1"/>
    </source>
</evidence>
<dbReference type="EMBL" id="KN824343">
    <property type="protein sequence ID" value="KIM23042.1"/>
    <property type="molecule type" value="Genomic_DNA"/>
</dbReference>
<evidence type="ECO:0000256" key="7">
    <source>
        <dbReference type="ARBA" id="ARBA00036823"/>
    </source>
</evidence>
<evidence type="ECO:0000313" key="14">
    <source>
        <dbReference type="EMBL" id="KIM23042.1"/>
    </source>
</evidence>
<dbReference type="InterPro" id="IPR014347">
    <property type="entry name" value="Tautomerase/MIF_sf"/>
</dbReference>
<evidence type="ECO:0000256" key="1">
    <source>
        <dbReference type="ARBA" id="ARBA00004613"/>
    </source>
</evidence>
<comment type="catalytic activity">
    <reaction evidence="7">
        <text>L-dopachrome = 5,6-dihydroxyindole-2-carboxylate</text>
        <dbReference type="Rhea" id="RHEA:13041"/>
        <dbReference type="ChEBI" id="CHEBI:16875"/>
        <dbReference type="ChEBI" id="CHEBI:57509"/>
        <dbReference type="EC" id="5.3.3.12"/>
    </reaction>
</comment>
<evidence type="ECO:0000256" key="3">
    <source>
        <dbReference type="ARBA" id="ARBA00022514"/>
    </source>
</evidence>
<evidence type="ECO:0000313" key="15">
    <source>
        <dbReference type="Proteomes" id="UP000054097"/>
    </source>
</evidence>
<evidence type="ECO:0000256" key="10">
    <source>
        <dbReference type="ARBA" id="ARBA00041631"/>
    </source>
</evidence>
<dbReference type="HOGENOM" id="CLU_129906_3_0_1"/>
<reference evidence="14" key="3">
    <citation type="submission" date="2015-02" db="EMBL/GenBank/DDBJ databases">
        <title>Evolutionary Origins and Diversification of the Mycorrhizal Mutualists.</title>
        <authorList>
            <consortium name="DOE Joint Genome Institute"/>
            <consortium name="Mycorrhizal Genomics Consortium"/>
            <person name="Kohler A."/>
            <person name="Kuo A."/>
            <person name="Nagy L.G."/>
            <person name="Floudas D."/>
            <person name="Copeland A."/>
            <person name="Barry K.W."/>
            <person name="Cichocki N."/>
            <person name="Veneault-Fourrey C."/>
            <person name="LaButti K."/>
            <person name="Lindquist E.A."/>
            <person name="Lipzen A."/>
            <person name="Lundell T."/>
            <person name="Morin E."/>
            <person name="Murat C."/>
            <person name="Riley R."/>
            <person name="Ohm R."/>
            <person name="Sun H."/>
            <person name="Tunlid A."/>
            <person name="Henrissat B."/>
            <person name="Grigoriev I.V."/>
            <person name="Hibbett D.S."/>
            <person name="Martin F."/>
        </authorList>
    </citation>
    <scope>NUCLEOTIDE SEQUENCE</scope>
    <source>
        <strain evidence="14">MAFF 305830</strain>
    </source>
</reference>
<reference evidence="15" key="2">
    <citation type="submission" date="2015-01" db="EMBL/GenBank/DDBJ databases">
        <title>Evolutionary Origins and Diversification of the Mycorrhizal Mutualists.</title>
        <authorList>
            <consortium name="DOE Joint Genome Institute"/>
            <consortium name="Mycorrhizal Genomics Consortium"/>
            <person name="Kohler A."/>
            <person name="Kuo A."/>
            <person name="Nagy L.G."/>
            <person name="Floudas D."/>
            <person name="Copeland A."/>
            <person name="Barry K.W."/>
            <person name="Cichocki N."/>
            <person name="Veneault-Fourrey C."/>
            <person name="LaButti K."/>
            <person name="Lindquist E.A."/>
            <person name="Lipzen A."/>
            <person name="Lundell T."/>
            <person name="Morin E."/>
            <person name="Murat C."/>
            <person name="Riley R."/>
            <person name="Ohm R."/>
            <person name="Sun H."/>
            <person name="Tunlid A."/>
            <person name="Henrissat B."/>
            <person name="Grigoriev I.V."/>
            <person name="Hibbett D.S."/>
            <person name="Martin F."/>
        </authorList>
    </citation>
    <scope>NUCLEOTIDE SEQUENCE [LARGE SCALE GENOMIC DNA]</scope>
    <source>
        <strain evidence="15">MAFF 305830</strain>
    </source>
</reference>
<dbReference type="EC" id="5.3.3.12" evidence="8"/>
<dbReference type="Proteomes" id="UP000054097">
    <property type="component" value="Unassembled WGS sequence"/>
</dbReference>
<dbReference type="Gene3D" id="3.30.429.10">
    <property type="entry name" value="Macrophage Migration Inhibitory Factor"/>
    <property type="match status" value="1"/>
</dbReference>
<evidence type="ECO:0000256" key="2">
    <source>
        <dbReference type="ARBA" id="ARBA00005851"/>
    </source>
</evidence>
<dbReference type="Pfam" id="PF01187">
    <property type="entry name" value="MIF"/>
    <property type="match status" value="1"/>
</dbReference>
<dbReference type="PANTHER" id="PTHR11954">
    <property type="entry name" value="D-DOPACHROME DECARBOXYLASE"/>
    <property type="match status" value="1"/>
</dbReference>